<feature type="signal peptide" evidence="1">
    <location>
        <begin position="1"/>
        <end position="29"/>
    </location>
</feature>
<dbReference type="EMBL" id="AYSO01000018">
    <property type="protein sequence ID" value="KIE45907.1"/>
    <property type="molecule type" value="Genomic_DNA"/>
</dbReference>
<organism evidence="2 3">
    <name type="scientific">Clostridium argentinense CDC 2741</name>
    <dbReference type="NCBI Taxonomy" id="1418104"/>
    <lineage>
        <taxon>Bacteria</taxon>
        <taxon>Bacillati</taxon>
        <taxon>Bacillota</taxon>
        <taxon>Clostridia</taxon>
        <taxon>Eubacteriales</taxon>
        <taxon>Clostridiaceae</taxon>
        <taxon>Clostridium</taxon>
    </lineage>
</organism>
<accession>A0A0C1QY16</accession>
<evidence type="ECO:0000313" key="2">
    <source>
        <dbReference type="EMBL" id="KIE45907.1"/>
    </source>
</evidence>
<dbReference type="RefSeq" id="WP_039634729.1">
    <property type="nucleotide sequence ID" value="NZ_AYSO01000018.1"/>
</dbReference>
<dbReference type="Proteomes" id="UP000031366">
    <property type="component" value="Unassembled WGS sequence"/>
</dbReference>
<reference evidence="2 3" key="1">
    <citation type="journal article" date="2015" name="Infect. Genet. Evol.">
        <title>Genomic sequences of six botulinum neurotoxin-producing strains representing three clostridial species illustrate the mobility and diversity of botulinum neurotoxin genes.</title>
        <authorList>
            <person name="Smith T.J."/>
            <person name="Hill K.K."/>
            <person name="Xie G."/>
            <person name="Foley B.T."/>
            <person name="Williamson C.H."/>
            <person name="Foster J.T."/>
            <person name="Johnson S.L."/>
            <person name="Chertkov O."/>
            <person name="Teshima H."/>
            <person name="Gibbons H.S."/>
            <person name="Johnsky L.A."/>
            <person name="Karavis M.A."/>
            <person name="Smith L.A."/>
        </authorList>
    </citation>
    <scope>NUCLEOTIDE SEQUENCE [LARGE SCALE GENOMIC DNA]</scope>
    <source>
        <strain evidence="2 3">CDC 2741</strain>
    </source>
</reference>
<keyword evidence="3" id="KW-1185">Reference proteome</keyword>
<sequence>MKVKKILLSFSLIMILCLSLGINTQAAKAKSITNKPKDIKSIKVDKITNTKNSRGLKDVTLEEFFKKINNKKEEELIKKIVVGSEPDSILIFKEKDKELYTLMVYKSVDPSNIFYNISIVFDYDFTEGKLNRSLTLRNYFQLLDSLDETNSETLFKNMLDYINNKELISHMSIYARNCIDVMFNNANELEIDSILKNSNDYYLESQMATNNKSCTGVSLGTVRGKIECLIMIAKF</sequence>
<name>A0A0C1QY16_9CLOT</name>
<feature type="chain" id="PRO_5002137121" description="Lipoprotein" evidence="1">
    <location>
        <begin position="30"/>
        <end position="235"/>
    </location>
</feature>
<keyword evidence="1" id="KW-0732">Signal</keyword>
<evidence type="ECO:0000313" key="3">
    <source>
        <dbReference type="Proteomes" id="UP000031366"/>
    </source>
</evidence>
<evidence type="ECO:0008006" key="4">
    <source>
        <dbReference type="Google" id="ProtNLM"/>
    </source>
</evidence>
<protein>
    <recommendedName>
        <fullName evidence="4">Lipoprotein</fullName>
    </recommendedName>
</protein>
<comment type="caution">
    <text evidence="2">The sequence shown here is derived from an EMBL/GenBank/DDBJ whole genome shotgun (WGS) entry which is preliminary data.</text>
</comment>
<evidence type="ECO:0000256" key="1">
    <source>
        <dbReference type="SAM" id="SignalP"/>
    </source>
</evidence>
<gene>
    <name evidence="2" type="ORF">U732_2401</name>
</gene>
<proteinExistence type="predicted"/>
<dbReference type="AlphaFoldDB" id="A0A0C1QY16"/>